<feature type="domain" description="IrrE N-terminal-like" evidence="1">
    <location>
        <begin position="145"/>
        <end position="244"/>
    </location>
</feature>
<proteinExistence type="predicted"/>
<gene>
    <name evidence="2" type="ORF">RDV84_04755</name>
</gene>
<evidence type="ECO:0000313" key="2">
    <source>
        <dbReference type="EMBL" id="WMT04163.1"/>
    </source>
</evidence>
<evidence type="ECO:0000259" key="1">
    <source>
        <dbReference type="Pfam" id="PF06114"/>
    </source>
</evidence>
<evidence type="ECO:0000313" key="3">
    <source>
        <dbReference type="Proteomes" id="UP001229313"/>
    </source>
</evidence>
<dbReference type="Proteomes" id="UP001229313">
    <property type="component" value="Chromosome"/>
</dbReference>
<dbReference type="PANTHER" id="PTHR43236">
    <property type="entry name" value="ANTITOXIN HIGA1"/>
    <property type="match status" value="1"/>
</dbReference>
<dbReference type="Pfam" id="PF06114">
    <property type="entry name" value="Peptidase_M78"/>
    <property type="match status" value="1"/>
</dbReference>
<dbReference type="EMBL" id="CP133568">
    <property type="protein sequence ID" value="WMT04163.1"/>
    <property type="molecule type" value="Genomic_DNA"/>
</dbReference>
<reference evidence="2 3" key="1">
    <citation type="submission" date="2023-08" db="EMBL/GenBank/DDBJ databases">
        <title>The whole genome sequence of Lysobacter yananisis.</title>
        <authorList>
            <person name="Sun H."/>
        </authorList>
    </citation>
    <scope>NUCLEOTIDE SEQUENCE [LARGE SCALE GENOMIC DNA]</scope>
    <source>
        <strain evidence="2 3">SNNU513</strain>
    </source>
</reference>
<dbReference type="InterPro" id="IPR010359">
    <property type="entry name" value="IrrE_HExxH"/>
</dbReference>
<accession>A0ABY9PAR0</accession>
<dbReference type="RefSeq" id="WP_309152650.1">
    <property type="nucleotide sequence ID" value="NZ_CP133568.1"/>
</dbReference>
<organism evidence="2 3">
    <name type="scientific">Lysobacter yananisis</name>
    <dbReference type="NCBI Taxonomy" id="1003114"/>
    <lineage>
        <taxon>Bacteria</taxon>
        <taxon>Pseudomonadati</taxon>
        <taxon>Pseudomonadota</taxon>
        <taxon>Gammaproteobacteria</taxon>
        <taxon>Lysobacterales</taxon>
        <taxon>Lysobacteraceae</taxon>
        <taxon>Lysobacter</taxon>
    </lineage>
</organism>
<protein>
    <submittedName>
        <fullName evidence="2">ImmA/IrrE family metallo-endopeptidase</fullName>
    </submittedName>
</protein>
<name>A0ABY9PAR0_9GAMM</name>
<dbReference type="InterPro" id="IPR052345">
    <property type="entry name" value="Rad_response_metalloprotease"/>
</dbReference>
<dbReference type="PANTHER" id="PTHR43236:SF2">
    <property type="entry name" value="BLL0069 PROTEIN"/>
    <property type="match status" value="1"/>
</dbReference>
<keyword evidence="3" id="KW-1185">Reference proteome</keyword>
<sequence>MSKAYRRSLLTLYLPEPPVPSERGEDFRTLPQRETADEPNLNALLRDLRTRQGLVRNVLEDEEAEALPFVSSMSVADGVHSVLASMEKTLGISRSEFRAHRTVDQGFTYLRRQIESSGVFVLLLGNLGTHHTNIDVEVFRGFASADELAPFVVINDQDARTAWSFTLLHEVAHLWIGATGVSGGFSDGKVEVFCNDVASLFLLDPSELAELTTASILTADELPSAITKFARSRLVSRSLVAYRLLRSGLIQEPMWRALRDRFKQEWVDFRTKEKASSKGAPDYYVVKRHRLGRGLISVVERGLSQGRLSYTKAARIFGVAPRSVQSVLGGSSGGGA</sequence>